<protein>
    <submittedName>
        <fullName evidence="6">PAS sensor protein</fullName>
    </submittedName>
</protein>
<dbReference type="AlphaFoldDB" id="A0A1Q5PD89"/>
<dbReference type="InterPro" id="IPR013515">
    <property type="entry name" value="Phytochrome_cen-reg"/>
</dbReference>
<dbReference type="Pfam" id="PF08446">
    <property type="entry name" value="PAS_2"/>
    <property type="match status" value="1"/>
</dbReference>
<dbReference type="SUPFAM" id="SSF55785">
    <property type="entry name" value="PYP-like sensor domain (PAS domain)"/>
    <property type="match status" value="1"/>
</dbReference>
<dbReference type="GO" id="GO:0006355">
    <property type="term" value="P:regulation of DNA-templated transcription"/>
    <property type="evidence" value="ECO:0007669"/>
    <property type="project" value="InterPro"/>
</dbReference>
<dbReference type="OrthoDB" id="9766459at2"/>
<dbReference type="SUPFAM" id="SSF55781">
    <property type="entry name" value="GAF domain-like"/>
    <property type="match status" value="2"/>
</dbReference>
<evidence type="ECO:0000256" key="1">
    <source>
        <dbReference type="ARBA" id="ARBA00022543"/>
    </source>
</evidence>
<evidence type="ECO:0000256" key="3">
    <source>
        <dbReference type="ARBA" id="ARBA00022991"/>
    </source>
</evidence>
<dbReference type="InterPro" id="IPR029016">
    <property type="entry name" value="GAF-like_dom_sf"/>
</dbReference>
<dbReference type="InterPro" id="IPR001294">
    <property type="entry name" value="Phytochrome"/>
</dbReference>
<evidence type="ECO:0000313" key="6">
    <source>
        <dbReference type="EMBL" id="OKL40112.1"/>
    </source>
</evidence>
<dbReference type="Proteomes" id="UP000186551">
    <property type="component" value="Unassembled WGS sequence"/>
</dbReference>
<dbReference type="PROSITE" id="PS50046">
    <property type="entry name" value="PHYTOCHROME_2"/>
    <property type="match status" value="1"/>
</dbReference>
<dbReference type="InterPro" id="IPR035965">
    <property type="entry name" value="PAS-like_dom_sf"/>
</dbReference>
<dbReference type="STRING" id="1797110.A3841_17325"/>
<dbReference type="InterPro" id="IPR013654">
    <property type="entry name" value="PAS_2"/>
</dbReference>
<dbReference type="GO" id="GO:0009584">
    <property type="term" value="P:detection of visible light"/>
    <property type="evidence" value="ECO:0007669"/>
    <property type="project" value="InterPro"/>
</dbReference>
<dbReference type="InterPro" id="IPR016132">
    <property type="entry name" value="Phyto_chromo_attachment"/>
</dbReference>
<evidence type="ECO:0000259" key="5">
    <source>
        <dbReference type="PROSITE" id="PS50046"/>
    </source>
</evidence>
<feature type="domain" description="Phytochrome chromophore attachment site" evidence="5">
    <location>
        <begin position="156"/>
        <end position="314"/>
    </location>
</feature>
<dbReference type="Gene3D" id="3.30.450.270">
    <property type="match status" value="1"/>
</dbReference>
<evidence type="ECO:0000256" key="2">
    <source>
        <dbReference type="ARBA" id="ARBA00022606"/>
    </source>
</evidence>
<evidence type="ECO:0000256" key="4">
    <source>
        <dbReference type="ARBA" id="ARBA00023170"/>
    </source>
</evidence>
<organism evidence="6 7">
    <name type="scientific">Pontibacter flavimaris</name>
    <dbReference type="NCBI Taxonomy" id="1797110"/>
    <lineage>
        <taxon>Bacteria</taxon>
        <taxon>Pseudomonadati</taxon>
        <taxon>Bacteroidota</taxon>
        <taxon>Cytophagia</taxon>
        <taxon>Cytophagales</taxon>
        <taxon>Hymenobacteraceae</taxon>
        <taxon>Pontibacter</taxon>
    </lineage>
</organism>
<dbReference type="PRINTS" id="PR01033">
    <property type="entry name" value="PHYTOCHROME"/>
</dbReference>
<dbReference type="InterPro" id="IPR043150">
    <property type="entry name" value="Phytochrome_PHY_sf"/>
</dbReference>
<keyword evidence="1" id="KW-0600">Photoreceptor protein</keyword>
<evidence type="ECO:0000313" key="7">
    <source>
        <dbReference type="Proteomes" id="UP000186551"/>
    </source>
</evidence>
<dbReference type="RefSeq" id="WP_073852218.1">
    <property type="nucleotide sequence ID" value="NZ_LVWA01000005.1"/>
</dbReference>
<sequence>MEKPIAPINLSIDKNYDSEFCGSIPLHLINLVQPHGVLLVLDKEGLRVLQTSANTEDFLSVSPEALLGQPLSGFLQPGQYSDVLDKINAQDSQDKIPFMLNFSVQGKELAFSALVLPQQDYVLMELEKNVPAPEEAFVRLYQHIKYITTLMKQAGTCSEIAQRAAVELKKFSGFDKVLVYQFDPQWNGIVIAQAKEEDMADYLGLRFPASDVPRQARELYFKTPYRLIPTREYTPVRLTPIINPLTQRFTDLSESNLRSVARVHLEYMANMNIRASMSLPIIINNKLWGLISCHHKTDKHPGYEMRSAMELLSGILSAQLEARQREEHMALRVHLRSIHVKLVEQLYTTAHFAEGLLDGMSSIQELLSLSGAAVVYEGNVWTSGSTPGSQEVKELASWLRRNKSGGLFATDKLAQDYPHSKPYAEVASGLVSLPINAEQGEFILGFRPEVIQSVAWGGNPGDAIRLEPDGKTYHPRNSFATYQETVRQTALPWQLEELEAAETLRNAVLEKILKERY</sequence>
<accession>A0A1Q5PD89</accession>
<proteinExistence type="predicted"/>
<comment type="caution">
    <text evidence="6">The sequence shown here is derived from an EMBL/GenBank/DDBJ whole genome shotgun (WGS) entry which is preliminary data.</text>
</comment>
<dbReference type="InterPro" id="IPR003018">
    <property type="entry name" value="GAF"/>
</dbReference>
<dbReference type="Pfam" id="PF00360">
    <property type="entry name" value="PHY"/>
    <property type="match status" value="1"/>
</dbReference>
<dbReference type="EMBL" id="LVWA01000005">
    <property type="protein sequence ID" value="OKL40112.1"/>
    <property type="molecule type" value="Genomic_DNA"/>
</dbReference>
<keyword evidence="3" id="KW-0157">Chromophore</keyword>
<dbReference type="Pfam" id="PF01590">
    <property type="entry name" value="GAF"/>
    <property type="match status" value="1"/>
</dbReference>
<dbReference type="SMART" id="SM00065">
    <property type="entry name" value="GAF"/>
    <property type="match status" value="1"/>
</dbReference>
<dbReference type="GO" id="GO:0009881">
    <property type="term" value="F:photoreceptor activity"/>
    <property type="evidence" value="ECO:0007669"/>
    <property type="project" value="UniProtKB-KW"/>
</dbReference>
<keyword evidence="7" id="KW-1185">Reference proteome</keyword>
<reference evidence="6 7" key="1">
    <citation type="submission" date="2016-03" db="EMBL/GenBank/DDBJ databases">
        <title>Genome sequence of Pontibacter sp. nov., of the family cytophagaceae, isolated from marine sediment of the Yellow Sea, China.</title>
        <authorList>
            <person name="Zhang G."/>
            <person name="Zhang R."/>
        </authorList>
    </citation>
    <scope>NUCLEOTIDE SEQUENCE [LARGE SCALE GENOMIC DNA]</scope>
    <source>
        <strain evidence="6 7">S10-8</strain>
    </source>
</reference>
<gene>
    <name evidence="6" type="ORF">A3841_17325</name>
</gene>
<name>A0A1Q5PD89_9BACT</name>
<keyword evidence="2" id="KW-0716">Sensory transduction</keyword>
<keyword evidence="4" id="KW-0675">Receptor</keyword>
<dbReference type="Gene3D" id="3.30.450.40">
    <property type="match status" value="1"/>
</dbReference>
<dbReference type="Gene3D" id="3.30.450.20">
    <property type="entry name" value="PAS domain"/>
    <property type="match status" value="1"/>
</dbReference>